<dbReference type="Proteomes" id="UP000663444">
    <property type="component" value="Chromosome"/>
</dbReference>
<proteinExistence type="predicted"/>
<organism evidence="2 3">
    <name type="scientific">Azospira restricta</name>
    <dbReference type="NCBI Taxonomy" id="404405"/>
    <lineage>
        <taxon>Bacteria</taxon>
        <taxon>Pseudomonadati</taxon>
        <taxon>Pseudomonadota</taxon>
        <taxon>Betaproteobacteria</taxon>
        <taxon>Rhodocyclales</taxon>
        <taxon>Rhodocyclaceae</taxon>
        <taxon>Azospira</taxon>
    </lineage>
</organism>
<keyword evidence="1" id="KW-0812">Transmembrane</keyword>
<accession>A0A974Y553</accession>
<dbReference type="KEGG" id="ares:IWH25_07025"/>
<evidence type="ECO:0000313" key="3">
    <source>
        <dbReference type="Proteomes" id="UP000663444"/>
    </source>
</evidence>
<dbReference type="AlphaFoldDB" id="A0A974Y553"/>
<feature type="transmembrane region" description="Helical" evidence="1">
    <location>
        <begin position="12"/>
        <end position="32"/>
    </location>
</feature>
<dbReference type="RefSeq" id="WP_203388608.1">
    <property type="nucleotide sequence ID" value="NZ_CP064781.1"/>
</dbReference>
<name>A0A974Y553_9RHOO</name>
<keyword evidence="1" id="KW-1133">Transmembrane helix</keyword>
<reference evidence="2" key="1">
    <citation type="submission" date="2020-11" db="EMBL/GenBank/DDBJ databases">
        <title>Azospira restricta DSM 18626 genome sequence.</title>
        <authorList>
            <person name="Moe W.M."/>
        </authorList>
    </citation>
    <scope>NUCLEOTIDE SEQUENCE</scope>
    <source>
        <strain evidence="2">DSM 18626</strain>
    </source>
</reference>
<protein>
    <submittedName>
        <fullName evidence="2">Uncharacterized protein</fullName>
    </submittedName>
</protein>
<gene>
    <name evidence="2" type="ORF">IWH25_07025</name>
</gene>
<keyword evidence="1" id="KW-0472">Membrane</keyword>
<keyword evidence="3" id="KW-1185">Reference proteome</keyword>
<sequence>MIAGRERKLELAVVAVVLGILCYLLLNALSVVQREMEEATVQAEVSALRVELLDRLSHREGFGGGVPAGDNPVVWAGREPAGYVGEADDVRTGGVWYFRPRDGLLVYRFRAGDEWHFRLVRSARGGGVAILGGVGLVRVDSGQDRK</sequence>
<dbReference type="EMBL" id="CP064781">
    <property type="protein sequence ID" value="QRJ65085.1"/>
    <property type="molecule type" value="Genomic_DNA"/>
</dbReference>
<evidence type="ECO:0000256" key="1">
    <source>
        <dbReference type="SAM" id="Phobius"/>
    </source>
</evidence>
<evidence type="ECO:0000313" key="2">
    <source>
        <dbReference type="EMBL" id="QRJ65085.1"/>
    </source>
</evidence>